<evidence type="ECO:0000256" key="1">
    <source>
        <dbReference type="SAM" id="Phobius"/>
    </source>
</evidence>
<dbReference type="AlphaFoldDB" id="A0A0D7EZC6"/>
<dbReference type="PATRIC" id="fig|1076.23.peg.1213"/>
<gene>
    <name evidence="3" type="ORF">OO17_09335</name>
</gene>
<evidence type="ECO:0000313" key="3">
    <source>
        <dbReference type="EMBL" id="KIZ44797.1"/>
    </source>
</evidence>
<dbReference type="Pfam" id="PF03779">
    <property type="entry name" value="SPW"/>
    <property type="match status" value="1"/>
</dbReference>
<organism evidence="3 4">
    <name type="scientific">Rhodopseudomonas palustris</name>
    <dbReference type="NCBI Taxonomy" id="1076"/>
    <lineage>
        <taxon>Bacteria</taxon>
        <taxon>Pseudomonadati</taxon>
        <taxon>Pseudomonadota</taxon>
        <taxon>Alphaproteobacteria</taxon>
        <taxon>Hyphomicrobiales</taxon>
        <taxon>Nitrobacteraceae</taxon>
        <taxon>Rhodopseudomonas</taxon>
    </lineage>
</organism>
<keyword evidence="1" id="KW-1133">Transmembrane helix</keyword>
<evidence type="ECO:0000313" key="4">
    <source>
        <dbReference type="Proteomes" id="UP000032515"/>
    </source>
</evidence>
<keyword evidence="1" id="KW-0812">Transmembrane</keyword>
<dbReference type="EMBL" id="JXXE01000178">
    <property type="protein sequence ID" value="KIZ44797.1"/>
    <property type="molecule type" value="Genomic_DNA"/>
</dbReference>
<accession>A0A0D7EZC6</accession>
<sequence length="129" mass="14353">MLKQSWKTEAIIDVANLALGGFLFLSPWIFGFSSRLGWHTSWMAGAAIGIVAIFSIADLLKPVSIPMFFEQEEWINLTIGAWLAVCPWVLSFHDDAMAMQVHLVVGIIVATIAVVELWALHHSSPHQRI</sequence>
<feature type="transmembrane region" description="Helical" evidence="1">
    <location>
        <begin position="74"/>
        <end position="93"/>
    </location>
</feature>
<evidence type="ECO:0000259" key="2">
    <source>
        <dbReference type="Pfam" id="PF03779"/>
    </source>
</evidence>
<dbReference type="OrthoDB" id="166183at2"/>
<proteinExistence type="predicted"/>
<name>A0A0D7EZC6_RHOPL</name>
<reference evidence="3 4" key="1">
    <citation type="submission" date="2014-11" db="EMBL/GenBank/DDBJ databases">
        <title>Genomics and ecophysiology of heterotrophic nitrogen fixing bacteria isolated from estuarine surface water.</title>
        <authorList>
            <person name="Bentzon-Tilia M."/>
            <person name="Severin I."/>
            <person name="Hansen L.H."/>
            <person name="Riemann L."/>
        </authorList>
    </citation>
    <scope>NUCLEOTIDE SEQUENCE [LARGE SCALE GENOMIC DNA]</scope>
    <source>
        <strain evidence="3 4">BAL398</strain>
    </source>
</reference>
<dbReference type="Proteomes" id="UP000032515">
    <property type="component" value="Unassembled WGS sequence"/>
</dbReference>
<feature type="transmembrane region" description="Helical" evidence="1">
    <location>
        <begin position="99"/>
        <end position="120"/>
    </location>
</feature>
<dbReference type="RefSeq" id="WP_044409064.1">
    <property type="nucleotide sequence ID" value="NZ_JXXE01000178.1"/>
</dbReference>
<feature type="transmembrane region" description="Helical" evidence="1">
    <location>
        <begin position="12"/>
        <end position="30"/>
    </location>
</feature>
<protein>
    <recommendedName>
        <fullName evidence="2">SPW repeat-containing integral membrane domain-containing protein</fullName>
    </recommendedName>
</protein>
<comment type="caution">
    <text evidence="3">The sequence shown here is derived from an EMBL/GenBank/DDBJ whole genome shotgun (WGS) entry which is preliminary data.</text>
</comment>
<keyword evidence="1" id="KW-0472">Membrane</keyword>
<feature type="domain" description="SPW repeat-containing integral membrane" evidence="2">
    <location>
        <begin position="13"/>
        <end position="113"/>
    </location>
</feature>
<feature type="transmembrane region" description="Helical" evidence="1">
    <location>
        <begin position="42"/>
        <end position="62"/>
    </location>
</feature>
<dbReference type="InterPro" id="IPR005530">
    <property type="entry name" value="SPW"/>
</dbReference>